<evidence type="ECO:0000313" key="2">
    <source>
        <dbReference type="EMBL" id="SFK33205.1"/>
    </source>
</evidence>
<keyword evidence="1" id="KW-0812">Transmembrane</keyword>
<gene>
    <name evidence="2" type="ORF">SAMN04488125_101286</name>
</gene>
<feature type="transmembrane region" description="Helical" evidence="1">
    <location>
        <begin position="51"/>
        <end position="75"/>
    </location>
</feature>
<evidence type="ECO:0000256" key="1">
    <source>
        <dbReference type="SAM" id="Phobius"/>
    </source>
</evidence>
<dbReference type="EMBL" id="FOSV01000001">
    <property type="protein sequence ID" value="SFK33205.1"/>
    <property type="molecule type" value="Genomic_DNA"/>
</dbReference>
<evidence type="ECO:0000313" key="3">
    <source>
        <dbReference type="Proteomes" id="UP000198804"/>
    </source>
</evidence>
<accession>A0A1I3YN27</accession>
<dbReference type="Proteomes" id="UP000198804">
    <property type="component" value="Unassembled WGS sequence"/>
</dbReference>
<keyword evidence="1" id="KW-0472">Membrane</keyword>
<sequence>MGSITIWALFALFGGICARYVSVIGFALTAVGIIALLAVTNALTEGGPFGAGRLVGGFVALQVGYFTGLVVLALTRHVARLVSKKDLRQVEKGDLHIHHD</sequence>
<reference evidence="3" key="1">
    <citation type="submission" date="2016-10" db="EMBL/GenBank/DDBJ databases">
        <authorList>
            <person name="Varghese N."/>
            <person name="Submissions S."/>
        </authorList>
    </citation>
    <scope>NUCLEOTIDE SEQUENCE [LARGE SCALE GENOMIC DNA]</scope>
    <source>
        <strain evidence="3">CGMCC 1.6474</strain>
    </source>
</reference>
<keyword evidence="3" id="KW-1185">Reference proteome</keyword>
<feature type="transmembrane region" description="Helical" evidence="1">
    <location>
        <begin position="7"/>
        <end position="39"/>
    </location>
</feature>
<dbReference type="AlphaFoldDB" id="A0A1I3YN27"/>
<protein>
    <submittedName>
        <fullName evidence="2">Uncharacterized protein</fullName>
    </submittedName>
</protein>
<dbReference type="OrthoDB" id="8020247at2"/>
<dbReference type="RefSeq" id="WP_091941193.1">
    <property type="nucleotide sequence ID" value="NZ_FOSV01000001.1"/>
</dbReference>
<keyword evidence="1" id="KW-1133">Transmembrane helix</keyword>
<organism evidence="2 3">
    <name type="scientific">Methylorubrum salsuginis</name>
    <dbReference type="NCBI Taxonomy" id="414703"/>
    <lineage>
        <taxon>Bacteria</taxon>
        <taxon>Pseudomonadati</taxon>
        <taxon>Pseudomonadota</taxon>
        <taxon>Alphaproteobacteria</taxon>
        <taxon>Hyphomicrobiales</taxon>
        <taxon>Methylobacteriaceae</taxon>
        <taxon>Methylorubrum</taxon>
    </lineage>
</organism>
<name>A0A1I3YN27_9HYPH</name>
<proteinExistence type="predicted"/>